<keyword evidence="1" id="KW-0472">Membrane</keyword>
<evidence type="ECO:0000256" key="1">
    <source>
        <dbReference type="SAM" id="Phobius"/>
    </source>
</evidence>
<evidence type="ECO:0000313" key="3">
    <source>
        <dbReference type="Proteomes" id="UP000246926"/>
    </source>
</evidence>
<dbReference type="Proteomes" id="UP000246926">
    <property type="component" value="Segment"/>
</dbReference>
<keyword evidence="1" id="KW-0812">Transmembrane</keyword>
<accession>A0A2S1GNR5</accession>
<sequence length="49" mass="5416">MNILQGFAAGIWTYLGIWTITTGETSVISQAIPQFILAFVLILQAFTKK</sequence>
<evidence type="ECO:0000313" key="2">
    <source>
        <dbReference type="EMBL" id="AWD91022.1"/>
    </source>
</evidence>
<dbReference type="KEGG" id="vg:65111763"/>
<reference evidence="2 3" key="1">
    <citation type="submission" date="2018-03" db="EMBL/GenBank/DDBJ databases">
        <title>Complete genome sequence analysis of Enterobacteria phage IME281.</title>
        <authorList>
            <person name="Li P."/>
            <person name="Wang J."/>
            <person name="Tong Y."/>
        </authorList>
    </citation>
    <scope>NUCLEOTIDE SEQUENCE [LARGE SCALE GENOMIC DNA]</scope>
</reference>
<name>A0A2S1GNR5_9CAUD</name>
<dbReference type="EMBL" id="MH051913">
    <property type="protein sequence ID" value="AWD91022.1"/>
    <property type="molecule type" value="Genomic_DNA"/>
</dbReference>
<keyword evidence="1" id="KW-1133">Transmembrane helix</keyword>
<evidence type="ECO:0008006" key="4">
    <source>
        <dbReference type="Google" id="ProtNLM"/>
    </source>
</evidence>
<protein>
    <recommendedName>
        <fullName evidence="4">Acridine resistance protein</fullName>
    </recommendedName>
</protein>
<proteinExistence type="predicted"/>
<dbReference type="RefSeq" id="YP_010094155.1">
    <property type="nucleotide sequence ID" value="NC_055740.1"/>
</dbReference>
<feature type="transmembrane region" description="Helical" evidence="1">
    <location>
        <begin position="27"/>
        <end position="46"/>
    </location>
</feature>
<organism evidence="2 3">
    <name type="scientific">Enterobacteria phage vB_EcoM_IME281</name>
    <dbReference type="NCBI Taxonomy" id="2163887"/>
    <lineage>
        <taxon>Viruses</taxon>
        <taxon>Duplodnaviria</taxon>
        <taxon>Heunggongvirae</taxon>
        <taxon>Uroviricota</taxon>
        <taxon>Caudoviricetes</taxon>
        <taxon>Pantevenvirales</taxon>
        <taxon>Straboviridae</taxon>
        <taxon>Tevenvirinae</taxon>
        <taxon>Dhakavirus</taxon>
        <taxon>Dhakavirus ime281</taxon>
    </lineage>
</organism>
<keyword evidence="3" id="KW-1185">Reference proteome</keyword>
<dbReference type="GeneID" id="65111763"/>